<name>A0A1L3ZZP5_9SPHN</name>
<dbReference type="AlphaFoldDB" id="A0A1L3ZZP5"/>
<evidence type="ECO:0000256" key="3">
    <source>
        <dbReference type="ARBA" id="ARBA00023002"/>
    </source>
</evidence>
<dbReference type="InterPro" id="IPR017511">
    <property type="entry name" value="PQQ_mDH"/>
</dbReference>
<keyword evidence="3" id="KW-0560">Oxidoreductase</keyword>
<keyword evidence="4" id="KW-1133">Transmembrane helix</keyword>
<dbReference type="Gene3D" id="2.140.10.10">
    <property type="entry name" value="Quinoprotein alcohol dehydrogenase-like superfamily"/>
    <property type="match status" value="1"/>
</dbReference>
<keyword evidence="4" id="KW-0472">Membrane</keyword>
<dbReference type="NCBIfam" id="TIGR03074">
    <property type="entry name" value="PQQ_membr_DH"/>
    <property type="match status" value="1"/>
</dbReference>
<evidence type="ECO:0000256" key="4">
    <source>
        <dbReference type="SAM" id="Phobius"/>
    </source>
</evidence>
<dbReference type="EMBL" id="CP018221">
    <property type="protein sequence ID" value="API61092.1"/>
    <property type="molecule type" value="Genomic_DNA"/>
</dbReference>
<evidence type="ECO:0000259" key="5">
    <source>
        <dbReference type="Pfam" id="PF01011"/>
    </source>
</evidence>
<reference evidence="7" key="1">
    <citation type="submission" date="2016-11" db="EMBL/GenBank/DDBJ databases">
        <title>Complete Genome Sequence of alachlor-degrading Sphingomonas sp. strain JJ-A5.</title>
        <authorList>
            <person name="Lee H."/>
            <person name="Ka J.-O."/>
        </authorList>
    </citation>
    <scope>NUCLEOTIDE SEQUENCE [LARGE SCALE GENOMIC DNA]</scope>
    <source>
        <strain evidence="7">JJ-A5</strain>
    </source>
</reference>
<comment type="similarity">
    <text evidence="2">Belongs to the bacterial PQQ dehydrogenase family.</text>
</comment>
<dbReference type="InterPro" id="IPR002372">
    <property type="entry name" value="PQQ_rpt_dom"/>
</dbReference>
<dbReference type="PANTHER" id="PTHR32303:SF4">
    <property type="entry name" value="QUINOPROTEIN GLUCOSE DEHYDROGENASE"/>
    <property type="match status" value="1"/>
</dbReference>
<keyword evidence="4" id="KW-0812">Transmembrane</keyword>
<protein>
    <recommendedName>
        <fullName evidence="5">Pyrrolo-quinoline quinone repeat domain-containing protein</fullName>
    </recommendedName>
</protein>
<dbReference type="GO" id="GO:0048038">
    <property type="term" value="F:quinone binding"/>
    <property type="evidence" value="ECO:0007669"/>
    <property type="project" value="InterPro"/>
</dbReference>
<feature type="transmembrane region" description="Helical" evidence="4">
    <location>
        <begin position="49"/>
        <end position="67"/>
    </location>
</feature>
<feature type="transmembrane region" description="Helical" evidence="4">
    <location>
        <begin position="73"/>
        <end position="93"/>
    </location>
</feature>
<organism evidence="6 7">
    <name type="scientific">Tardibacter chloracetimidivorans</name>
    <dbReference type="NCBI Taxonomy" id="1921510"/>
    <lineage>
        <taxon>Bacteria</taxon>
        <taxon>Pseudomonadati</taxon>
        <taxon>Pseudomonadota</taxon>
        <taxon>Alphaproteobacteria</taxon>
        <taxon>Sphingomonadales</taxon>
        <taxon>Sphingomonadaceae</taxon>
        <taxon>Tardibacter</taxon>
    </lineage>
</organism>
<dbReference type="InterPro" id="IPR018391">
    <property type="entry name" value="PQQ_b-propeller_rpt"/>
</dbReference>
<evidence type="ECO:0000313" key="7">
    <source>
        <dbReference type="Proteomes" id="UP000182063"/>
    </source>
</evidence>
<dbReference type="Pfam" id="PF01011">
    <property type="entry name" value="PQQ"/>
    <property type="match status" value="1"/>
</dbReference>
<feature type="transmembrane region" description="Helical" evidence="4">
    <location>
        <begin position="26"/>
        <end position="44"/>
    </location>
</feature>
<evidence type="ECO:0000256" key="1">
    <source>
        <dbReference type="ARBA" id="ARBA00001931"/>
    </source>
</evidence>
<dbReference type="InterPro" id="IPR011047">
    <property type="entry name" value="Quinoprotein_ADH-like_sf"/>
</dbReference>
<accession>A0A1L3ZZP5</accession>
<keyword evidence="7" id="KW-1185">Reference proteome</keyword>
<dbReference type="STRING" id="1921510.BSL82_11090"/>
<gene>
    <name evidence="6" type="ORF">BSL82_11090</name>
</gene>
<dbReference type="GO" id="GO:0008876">
    <property type="term" value="F:quinoprotein glucose dehydrogenase activity"/>
    <property type="evidence" value="ECO:0007669"/>
    <property type="project" value="TreeGrafter"/>
</dbReference>
<dbReference type="SMART" id="SM00564">
    <property type="entry name" value="PQQ"/>
    <property type="match status" value="4"/>
</dbReference>
<evidence type="ECO:0000313" key="6">
    <source>
        <dbReference type="EMBL" id="API61092.1"/>
    </source>
</evidence>
<feature type="transmembrane region" description="Helical" evidence="4">
    <location>
        <begin position="114"/>
        <end position="136"/>
    </location>
</feature>
<dbReference type="CDD" id="cd10280">
    <property type="entry name" value="PQQ_mGDH"/>
    <property type="match status" value="1"/>
</dbReference>
<feature type="domain" description="Pyrrolo-quinoline quinone repeat" evidence="5">
    <location>
        <begin position="155"/>
        <end position="749"/>
    </location>
</feature>
<dbReference type="SUPFAM" id="SSF50998">
    <property type="entry name" value="Quinoprotein alcohol dehydrogenase-like"/>
    <property type="match status" value="1"/>
</dbReference>
<sequence>MLATLVGLWSAGFLYGGTLLVSLDGSPYYLCAGLWLGGLAVAIWRASRWALWGVGLLVLATSVWTFNESGLDIWAMLPRLGCLGLLAMALLILTIKGSFGGRPMNAKELAGSAALLLLILFMPIAGLVVASASPVATTVLRADLPSQEAGAGDDWTDYGGTPEGLRFTRLAQITPENVADLTPVWTYSFGDAEPYNLQIAPLKIGGLVYACNSTNVVVALDAASGKQVWRFDPKPDLRSAPFRACRSLGYHRDPTRAGACQTRILETTVDARLIAIDALTGRPCRDFGRDGQVSLLEGLGPVAKGYYFINGGPTIARGKIVVGAAVADNQKWGEPSGVIRAFDVTTGRLAWAYDVGAPDRIGAPPPGDTYTASTPNSWAQMAYDEKLGLIYVPTGNATPDHYGRQRRPIDDEISSALMALDIETGRRRWIFQTTHHDLWDYDLGSQPVLFDMPTASGPVPAVAQPTKRGEIFVLDRATGVPVTRVEERRVPIEGAASSERVSPTQPFSTGMPSLAGETLREADMWGVTPLDQLWCRITFKRARYAGALTPPGPTPSIMYPGYAGGMNWGSVSIDPSRRVLVTVSTYLANYMRLVPRAEANRAGAFAMGEGREGLDAMRGIKAQANTPYAVETHSFLSPLQVPCQQPPWGRISAIDLTARKILWSRPLGTSRDTGPMGLRTMLPLTIGVPSLGGVLVTQTGLAFVAASNDRRFRAFDTSTGQERWAADLPASGIAPVISYRDARSGRQFILLAAGGHKPLGARGGDRLVAYALPR</sequence>
<dbReference type="KEGG" id="sphj:BSL82_11090"/>
<dbReference type="PANTHER" id="PTHR32303">
    <property type="entry name" value="QUINOPROTEIN ALCOHOL DEHYDROGENASE (CYTOCHROME C)"/>
    <property type="match status" value="1"/>
</dbReference>
<proteinExistence type="inferred from homology"/>
<evidence type="ECO:0000256" key="2">
    <source>
        <dbReference type="ARBA" id="ARBA00008156"/>
    </source>
</evidence>
<dbReference type="Proteomes" id="UP000182063">
    <property type="component" value="Chromosome"/>
</dbReference>
<comment type="cofactor">
    <cofactor evidence="1">
        <name>pyrroloquinoline quinone</name>
        <dbReference type="ChEBI" id="CHEBI:58442"/>
    </cofactor>
</comment>
<dbReference type="GO" id="GO:0016020">
    <property type="term" value="C:membrane"/>
    <property type="evidence" value="ECO:0007669"/>
    <property type="project" value="InterPro"/>
</dbReference>